<evidence type="ECO:0000259" key="1">
    <source>
        <dbReference type="Pfam" id="PF02627"/>
    </source>
</evidence>
<keyword evidence="3" id="KW-1185">Reference proteome</keyword>
<dbReference type="InterPro" id="IPR029032">
    <property type="entry name" value="AhpD-like"/>
</dbReference>
<evidence type="ECO:0000313" key="2">
    <source>
        <dbReference type="EMBL" id="NIY72678.1"/>
    </source>
</evidence>
<dbReference type="SUPFAM" id="SSF69118">
    <property type="entry name" value="AhpD-like"/>
    <property type="match status" value="1"/>
</dbReference>
<dbReference type="PANTHER" id="PTHR33930:SF2">
    <property type="entry name" value="BLR3452 PROTEIN"/>
    <property type="match status" value="1"/>
</dbReference>
<dbReference type="EMBL" id="JAATOP010000005">
    <property type="protein sequence ID" value="NIY72678.1"/>
    <property type="molecule type" value="Genomic_DNA"/>
</dbReference>
<name>A0ABX0VY82_9RHOB</name>
<reference evidence="2 3" key="1">
    <citation type="submission" date="2020-03" db="EMBL/GenBank/DDBJ databases">
        <title>Bacterial isolates of synthetic phycosphere.</title>
        <authorList>
            <person name="Fu H."/>
            <person name="Moran M.A."/>
        </authorList>
    </citation>
    <scope>NUCLEOTIDE SEQUENCE [LARGE SCALE GENOMIC DNA]</scope>
    <source>
        <strain evidence="2 3">HF1</strain>
    </source>
</reference>
<dbReference type="Pfam" id="PF02627">
    <property type="entry name" value="CMD"/>
    <property type="match status" value="1"/>
</dbReference>
<proteinExistence type="predicted"/>
<evidence type="ECO:0000313" key="3">
    <source>
        <dbReference type="Proteomes" id="UP000709466"/>
    </source>
</evidence>
<dbReference type="InterPro" id="IPR004675">
    <property type="entry name" value="AhpD_core"/>
</dbReference>
<dbReference type="RefSeq" id="WP_167638055.1">
    <property type="nucleotide sequence ID" value="NZ_JAATOP010000005.1"/>
</dbReference>
<dbReference type="InterPro" id="IPR003779">
    <property type="entry name" value="CMD-like"/>
</dbReference>
<organism evidence="2 3">
    <name type="scientific">Marivivens donghaensis</name>
    <dbReference type="NCBI Taxonomy" id="1699413"/>
    <lineage>
        <taxon>Bacteria</taxon>
        <taxon>Pseudomonadati</taxon>
        <taxon>Pseudomonadota</taxon>
        <taxon>Alphaproteobacteria</taxon>
        <taxon>Rhodobacterales</taxon>
        <taxon>Paracoccaceae</taxon>
        <taxon>Marivivens group</taxon>
        <taxon>Marivivens</taxon>
    </lineage>
</organism>
<dbReference type="Gene3D" id="1.20.1290.10">
    <property type="entry name" value="AhpD-like"/>
    <property type="match status" value="1"/>
</dbReference>
<gene>
    <name evidence="2" type="ORF">HCZ30_09545</name>
</gene>
<comment type="caution">
    <text evidence="2">The sequence shown here is derived from an EMBL/GenBank/DDBJ whole genome shotgun (WGS) entry which is preliminary data.</text>
</comment>
<protein>
    <submittedName>
        <fullName evidence="2">Carboxymuconolactone decarboxylase family protein</fullName>
    </submittedName>
</protein>
<feature type="domain" description="Carboxymuconolactone decarboxylase-like" evidence="1">
    <location>
        <begin position="22"/>
        <end position="104"/>
    </location>
</feature>
<sequence>MDWKPELANTAALTRDFRKLHPDAGAAFTQMHQATLKDGALDVKTKELMAVLVGTVTHCGDCIGFHMQGAKKAGATKEEVAETVSVAILMGGGPGYMYGMKALEAFDQL</sequence>
<accession>A0ABX0VY82</accession>
<dbReference type="Proteomes" id="UP000709466">
    <property type="component" value="Unassembled WGS sequence"/>
</dbReference>
<dbReference type="PANTHER" id="PTHR33930">
    <property type="entry name" value="ALKYL HYDROPEROXIDE REDUCTASE AHPD"/>
    <property type="match status" value="1"/>
</dbReference>
<dbReference type="NCBIfam" id="TIGR00778">
    <property type="entry name" value="ahpD_dom"/>
    <property type="match status" value="1"/>
</dbReference>